<evidence type="ECO:0000313" key="1">
    <source>
        <dbReference type="EMBL" id="STS85686.1"/>
    </source>
</evidence>
<dbReference type="AlphaFoldDB" id="A0A377U3Q7"/>
<name>A0A377U3Q7_KLEPN</name>
<accession>A0A377U3Q7</accession>
<dbReference type="EMBL" id="UGKQ01000007">
    <property type="protein sequence ID" value="STS85686.1"/>
    <property type="molecule type" value="Genomic_DNA"/>
</dbReference>
<proteinExistence type="predicted"/>
<keyword evidence="1" id="KW-0067">ATP-binding</keyword>
<protein>
    <submittedName>
        <fullName evidence="1">Glutathione-regulated potassium-efflux system ATP-binding protein</fullName>
    </submittedName>
</protein>
<reference evidence="1 2" key="1">
    <citation type="submission" date="2018-06" db="EMBL/GenBank/DDBJ databases">
        <authorList>
            <consortium name="Pathogen Informatics"/>
            <person name="Doyle S."/>
        </authorList>
    </citation>
    <scope>NUCLEOTIDE SEQUENCE [LARGE SCALE GENOMIC DNA]</scope>
    <source>
        <strain evidence="1 2">NCTC9140</strain>
    </source>
</reference>
<dbReference type="GO" id="GO:0005524">
    <property type="term" value="F:ATP binding"/>
    <property type="evidence" value="ECO:0007669"/>
    <property type="project" value="UniProtKB-KW"/>
</dbReference>
<dbReference type="Proteomes" id="UP000254938">
    <property type="component" value="Unassembled WGS sequence"/>
</dbReference>
<gene>
    <name evidence="1" type="ORF">NCTC9140_07529</name>
</gene>
<sequence length="33" mass="3833">MPAAAGQREVRLEECEMAWLEAQEQLERMLQEG</sequence>
<organism evidence="1 2">
    <name type="scientific">Klebsiella pneumoniae</name>
    <dbReference type="NCBI Taxonomy" id="573"/>
    <lineage>
        <taxon>Bacteria</taxon>
        <taxon>Pseudomonadati</taxon>
        <taxon>Pseudomonadota</taxon>
        <taxon>Gammaproteobacteria</taxon>
        <taxon>Enterobacterales</taxon>
        <taxon>Enterobacteriaceae</taxon>
        <taxon>Klebsiella/Raoultella group</taxon>
        <taxon>Klebsiella</taxon>
        <taxon>Klebsiella pneumoniae complex</taxon>
    </lineage>
</organism>
<evidence type="ECO:0000313" key="2">
    <source>
        <dbReference type="Proteomes" id="UP000254938"/>
    </source>
</evidence>
<keyword evidence="1" id="KW-0547">Nucleotide-binding</keyword>